<keyword evidence="5" id="KW-1185">Reference proteome</keyword>
<dbReference type="SMART" id="SM00448">
    <property type="entry name" value="REC"/>
    <property type="match status" value="1"/>
</dbReference>
<dbReference type="PANTHER" id="PTHR44591">
    <property type="entry name" value="STRESS RESPONSE REGULATOR PROTEIN 1"/>
    <property type="match status" value="1"/>
</dbReference>
<evidence type="ECO:0000313" key="5">
    <source>
        <dbReference type="Proteomes" id="UP000540989"/>
    </source>
</evidence>
<feature type="domain" description="Response regulatory" evidence="3">
    <location>
        <begin position="8"/>
        <end position="112"/>
    </location>
</feature>
<evidence type="ECO:0000256" key="2">
    <source>
        <dbReference type="PROSITE-ProRule" id="PRU00169"/>
    </source>
</evidence>
<protein>
    <submittedName>
        <fullName evidence="4">DNA-binding NtrC family response regulator</fullName>
    </submittedName>
</protein>
<gene>
    <name evidence="4" type="ORF">HDF16_004958</name>
</gene>
<dbReference type="AlphaFoldDB" id="A0A7W7ZI07"/>
<evidence type="ECO:0000313" key="4">
    <source>
        <dbReference type="EMBL" id="MBB5060222.1"/>
    </source>
</evidence>
<accession>A0A7W7ZI07</accession>
<reference evidence="4 5" key="1">
    <citation type="submission" date="2020-08" db="EMBL/GenBank/DDBJ databases">
        <title>Genomic Encyclopedia of Type Strains, Phase IV (KMG-V): Genome sequencing to study the core and pangenomes of soil and plant-associated prokaryotes.</title>
        <authorList>
            <person name="Whitman W."/>
        </authorList>
    </citation>
    <scope>NUCLEOTIDE SEQUENCE [LARGE SCALE GENOMIC DNA]</scope>
    <source>
        <strain evidence="4 5">M8UP14</strain>
    </source>
</reference>
<dbReference type="EMBL" id="JACHIP010000010">
    <property type="protein sequence ID" value="MBB5060222.1"/>
    <property type="molecule type" value="Genomic_DNA"/>
</dbReference>
<dbReference type="GO" id="GO:0003677">
    <property type="term" value="F:DNA binding"/>
    <property type="evidence" value="ECO:0007669"/>
    <property type="project" value="UniProtKB-KW"/>
</dbReference>
<dbReference type="Pfam" id="PF00072">
    <property type="entry name" value="Response_reg"/>
    <property type="match status" value="1"/>
</dbReference>
<evidence type="ECO:0000256" key="1">
    <source>
        <dbReference type="ARBA" id="ARBA00022553"/>
    </source>
</evidence>
<evidence type="ECO:0000259" key="3">
    <source>
        <dbReference type="PROSITE" id="PS50110"/>
    </source>
</evidence>
<organism evidence="4 5">
    <name type="scientific">Granulicella aggregans</name>
    <dbReference type="NCBI Taxonomy" id="474949"/>
    <lineage>
        <taxon>Bacteria</taxon>
        <taxon>Pseudomonadati</taxon>
        <taxon>Acidobacteriota</taxon>
        <taxon>Terriglobia</taxon>
        <taxon>Terriglobales</taxon>
        <taxon>Acidobacteriaceae</taxon>
        <taxon>Granulicella</taxon>
    </lineage>
</organism>
<keyword evidence="1 2" id="KW-0597">Phosphoprotein</keyword>
<dbReference type="InterPro" id="IPR050595">
    <property type="entry name" value="Bact_response_regulator"/>
</dbReference>
<dbReference type="InterPro" id="IPR011006">
    <property type="entry name" value="CheY-like_superfamily"/>
</dbReference>
<keyword evidence="4" id="KW-0238">DNA-binding</keyword>
<dbReference type="PROSITE" id="PS50110">
    <property type="entry name" value="RESPONSE_REGULATORY"/>
    <property type="match status" value="1"/>
</dbReference>
<proteinExistence type="predicted"/>
<sequence>MPEMIKTGLLLVDDDDDLRETLRLILEHGGFEVLSAGNVNDALKLIGANIFDVLVSDLHVPNDGDGLTVVSGVRHSNPKAVTVIFSAHPEMKAAAAAILAQTDEVFVSHRPS</sequence>
<dbReference type="PANTHER" id="PTHR44591:SF18">
    <property type="entry name" value="REGULATORY PROTEIN"/>
    <property type="match status" value="1"/>
</dbReference>
<dbReference type="CDD" id="cd00156">
    <property type="entry name" value="REC"/>
    <property type="match status" value="1"/>
</dbReference>
<comment type="caution">
    <text evidence="4">The sequence shown here is derived from an EMBL/GenBank/DDBJ whole genome shotgun (WGS) entry which is preliminary data.</text>
</comment>
<feature type="modified residue" description="4-aspartylphosphate" evidence="2">
    <location>
        <position position="57"/>
    </location>
</feature>
<dbReference type="InterPro" id="IPR001789">
    <property type="entry name" value="Sig_transdc_resp-reg_receiver"/>
</dbReference>
<dbReference type="Gene3D" id="3.40.50.2300">
    <property type="match status" value="1"/>
</dbReference>
<dbReference type="Proteomes" id="UP000540989">
    <property type="component" value="Unassembled WGS sequence"/>
</dbReference>
<dbReference type="GO" id="GO:0000160">
    <property type="term" value="P:phosphorelay signal transduction system"/>
    <property type="evidence" value="ECO:0007669"/>
    <property type="project" value="InterPro"/>
</dbReference>
<dbReference type="RefSeq" id="WP_246409879.1">
    <property type="nucleotide sequence ID" value="NZ_JACHIP010000010.1"/>
</dbReference>
<name>A0A7W7ZI07_9BACT</name>
<dbReference type="SUPFAM" id="SSF52172">
    <property type="entry name" value="CheY-like"/>
    <property type="match status" value="1"/>
</dbReference>